<protein>
    <recommendedName>
        <fullName evidence="1">BFD-like [2Fe-2S]-binding domain-containing protein</fullName>
    </recommendedName>
</protein>
<reference evidence="2" key="1">
    <citation type="submission" date="2024-02" db="EMBL/GenBank/DDBJ databases">
        <authorList>
            <consortium name="ELIXIR-Norway"/>
            <consortium name="Elixir Norway"/>
        </authorList>
    </citation>
    <scope>NUCLEOTIDE SEQUENCE</scope>
</reference>
<comment type="caution">
    <text evidence="2">The sequence shown here is derived from an EMBL/GenBank/DDBJ whole genome shotgun (WGS) entry which is preliminary data.</text>
</comment>
<gene>
    <name evidence="2" type="ORF">CSSPJE1EN1_LOCUS27342</name>
</gene>
<evidence type="ECO:0000313" key="2">
    <source>
        <dbReference type="EMBL" id="CAK9251964.1"/>
    </source>
</evidence>
<keyword evidence="3" id="KW-1185">Reference proteome</keyword>
<evidence type="ECO:0000259" key="1">
    <source>
        <dbReference type="Pfam" id="PF04324"/>
    </source>
</evidence>
<dbReference type="EMBL" id="CAXAQS010000536">
    <property type="protein sequence ID" value="CAK9251964.1"/>
    <property type="molecule type" value="Genomic_DNA"/>
</dbReference>
<dbReference type="InterPro" id="IPR041854">
    <property type="entry name" value="BFD-like_2Fe2S-bd_dom_sf"/>
</dbReference>
<dbReference type="InterPro" id="IPR007419">
    <property type="entry name" value="BFD-like_2Fe2S-bd_dom"/>
</dbReference>
<evidence type="ECO:0000313" key="3">
    <source>
        <dbReference type="Proteomes" id="UP001497444"/>
    </source>
</evidence>
<organism evidence="2 3">
    <name type="scientific">Sphagnum jensenii</name>
    <dbReference type="NCBI Taxonomy" id="128206"/>
    <lineage>
        <taxon>Eukaryota</taxon>
        <taxon>Viridiplantae</taxon>
        <taxon>Streptophyta</taxon>
        <taxon>Embryophyta</taxon>
        <taxon>Bryophyta</taxon>
        <taxon>Sphagnophytina</taxon>
        <taxon>Sphagnopsida</taxon>
        <taxon>Sphagnales</taxon>
        <taxon>Sphagnaceae</taxon>
        <taxon>Sphagnum</taxon>
    </lineage>
</organism>
<accession>A0ABP0VC40</accession>
<dbReference type="Gene3D" id="1.10.10.1100">
    <property type="entry name" value="BFD-like [2Fe-2S]-binding domain"/>
    <property type="match status" value="1"/>
</dbReference>
<name>A0ABP0VC40_9BRYO</name>
<dbReference type="Pfam" id="PF04324">
    <property type="entry name" value="Fer2_BFD"/>
    <property type="match status" value="1"/>
</dbReference>
<feature type="domain" description="BFD-like [2Fe-2S]-binding" evidence="1">
    <location>
        <begin position="120"/>
        <end position="172"/>
    </location>
</feature>
<dbReference type="Proteomes" id="UP001497444">
    <property type="component" value="Unassembled WGS sequence"/>
</dbReference>
<proteinExistence type="predicted"/>
<sequence>METRGRNHLGVNRRGESLGSGRITAVTTVSENAPCLLAIDVPHHLLWEARGIKRPQALLFSPGTPLPSLVSIVAYVNSKSTVKLNWLAKPALRLISKIELPESATGTNPTGTSQAGIPPYLCPCLEITRESILERIALGKLQSPEAVLAITHVGEGSCHGQKCMEAFRNVLETAGLDMSNWIDWRFPWTGWDWKP</sequence>